<dbReference type="InterPro" id="IPR043129">
    <property type="entry name" value="ATPase_NBD"/>
</dbReference>
<gene>
    <name evidence="4" type="ORF">RM533_02185</name>
</gene>
<keyword evidence="1" id="KW-0808">Transferase</keyword>
<protein>
    <submittedName>
        <fullName evidence="4">Glucokinase</fullName>
    </submittedName>
</protein>
<dbReference type="Gene3D" id="3.30.420.40">
    <property type="match status" value="1"/>
</dbReference>
<evidence type="ECO:0000256" key="3">
    <source>
        <dbReference type="RuleBase" id="RU004046"/>
    </source>
</evidence>
<dbReference type="InterPro" id="IPR003836">
    <property type="entry name" value="Glucokinase"/>
</dbReference>
<evidence type="ECO:0000256" key="2">
    <source>
        <dbReference type="ARBA" id="ARBA00022777"/>
    </source>
</evidence>
<organism evidence="4 5">
    <name type="scientific">Croceicoccus esteveae</name>
    <dbReference type="NCBI Taxonomy" id="3075597"/>
    <lineage>
        <taxon>Bacteria</taxon>
        <taxon>Pseudomonadati</taxon>
        <taxon>Pseudomonadota</taxon>
        <taxon>Alphaproteobacteria</taxon>
        <taxon>Sphingomonadales</taxon>
        <taxon>Erythrobacteraceae</taxon>
        <taxon>Croceicoccus</taxon>
    </lineage>
</organism>
<keyword evidence="2" id="KW-0418">Kinase</keyword>
<comment type="caution">
    <text evidence="4">The sequence shown here is derived from an EMBL/GenBank/DDBJ whole genome shotgun (WGS) entry which is preliminary data.</text>
</comment>
<dbReference type="Gene3D" id="3.40.367.20">
    <property type="match status" value="1"/>
</dbReference>
<comment type="similarity">
    <text evidence="3">Belongs to the bacterial glucokinase family.</text>
</comment>
<evidence type="ECO:0000313" key="5">
    <source>
        <dbReference type="Proteomes" id="UP001259803"/>
    </source>
</evidence>
<dbReference type="CDD" id="cd24008">
    <property type="entry name" value="ASKHA_NBD_GLK"/>
    <property type="match status" value="1"/>
</dbReference>
<dbReference type="PANTHER" id="PTHR47690">
    <property type="entry name" value="GLUCOKINASE"/>
    <property type="match status" value="1"/>
</dbReference>
<name>A0ABU2ZEF9_9SPHN</name>
<evidence type="ECO:0000256" key="1">
    <source>
        <dbReference type="ARBA" id="ARBA00022679"/>
    </source>
</evidence>
<dbReference type="InterPro" id="IPR050201">
    <property type="entry name" value="Bacterial_glucokinase"/>
</dbReference>
<proteinExistence type="inferred from homology"/>
<dbReference type="Pfam" id="PF02685">
    <property type="entry name" value="Glucokinase"/>
    <property type="match status" value="1"/>
</dbReference>
<evidence type="ECO:0000313" key="4">
    <source>
        <dbReference type="EMBL" id="MDT0574989.1"/>
    </source>
</evidence>
<dbReference type="RefSeq" id="WP_311339542.1">
    <property type="nucleotide sequence ID" value="NZ_JAVRHS010000001.1"/>
</dbReference>
<dbReference type="EMBL" id="JAVRHS010000001">
    <property type="protein sequence ID" value="MDT0574989.1"/>
    <property type="molecule type" value="Genomic_DNA"/>
</dbReference>
<accession>A0ABU2ZEF9</accession>
<sequence length="328" mass="34639">MARSTDLVAVDVGGTNARFALAQISNGEVVSLDEPQTFATGSVSGLEAAWQRFAQSCAGELPRAAAIAVAAPLRGGEMRFTNSHWVIRPDRIARELQLDDHILINDFAAVGHAVAKAGDEHFVHISGPDEPLARTGVTTITGPGTGLGVAQLWHADGDAADYRVQATEGGHVGFAPEDRMDEAILAHVREVLPRVSTERMCSGPAIVNLAQAIARIEGLHAPSGDDRELWLGALTGTDPLAVKACDRFCMILGSVAGDLALAHGAGTVVIAGGLGLRIKDKLLQGDFARRFVAKGRFRDLMETITVKLIIHPQPGLFGAAAAFAQKRR</sequence>
<reference evidence="4 5" key="1">
    <citation type="submission" date="2023-09" db="EMBL/GenBank/DDBJ databases">
        <authorList>
            <person name="Rey-Velasco X."/>
        </authorList>
    </citation>
    <scope>NUCLEOTIDE SEQUENCE [LARGE SCALE GENOMIC DNA]</scope>
    <source>
        <strain evidence="4 5">F390</strain>
    </source>
</reference>
<dbReference type="PANTHER" id="PTHR47690:SF1">
    <property type="entry name" value="GLUCOKINASE"/>
    <property type="match status" value="1"/>
</dbReference>
<dbReference type="SUPFAM" id="SSF53067">
    <property type="entry name" value="Actin-like ATPase domain"/>
    <property type="match status" value="1"/>
</dbReference>
<keyword evidence="5" id="KW-1185">Reference proteome</keyword>
<dbReference type="Proteomes" id="UP001259803">
    <property type="component" value="Unassembled WGS sequence"/>
</dbReference>